<dbReference type="PIRSF" id="PIRSF009554">
    <property type="entry name" value="UCP009554"/>
    <property type="match status" value="1"/>
</dbReference>
<protein>
    <submittedName>
        <fullName evidence="1">Uncharacterized protein</fullName>
    </submittedName>
</protein>
<reference evidence="1 2" key="1">
    <citation type="submission" date="2018-10" db="EMBL/GenBank/DDBJ databases">
        <title>Genomic Encyclopedia of Type Strains, Phase IV (KMG-IV): sequencing the most valuable type-strain genomes for metagenomic binning, comparative biology and taxonomic classification.</title>
        <authorList>
            <person name="Goeker M."/>
        </authorList>
    </citation>
    <scope>NUCLEOTIDE SEQUENCE [LARGE SCALE GENOMIC DNA]</scope>
    <source>
        <strain evidence="1 2">DSM 23800</strain>
    </source>
</reference>
<gene>
    <name evidence="1" type="ORF">DES31_0721</name>
</gene>
<dbReference type="OrthoDB" id="5676645at2"/>
<organism evidence="1 2">
    <name type="scientific">Otariodibacter oris</name>
    <dbReference type="NCBI Taxonomy" id="1032623"/>
    <lineage>
        <taxon>Bacteria</taxon>
        <taxon>Pseudomonadati</taxon>
        <taxon>Pseudomonadota</taxon>
        <taxon>Gammaproteobacteria</taxon>
        <taxon>Pasteurellales</taxon>
        <taxon>Pasteurellaceae</taxon>
        <taxon>Otariodibacter</taxon>
    </lineage>
</organism>
<dbReference type="RefSeq" id="WP_121122063.1">
    <property type="nucleotide sequence ID" value="NZ_CP016604.1"/>
</dbReference>
<dbReference type="SUPFAM" id="SSF50475">
    <property type="entry name" value="FMN-binding split barrel"/>
    <property type="match status" value="1"/>
</dbReference>
<keyword evidence="2" id="KW-1185">Reference proteome</keyword>
<evidence type="ECO:0000313" key="2">
    <source>
        <dbReference type="Proteomes" id="UP000280099"/>
    </source>
</evidence>
<dbReference type="InterPro" id="IPR012349">
    <property type="entry name" value="Split_barrel_FMN-bd"/>
</dbReference>
<dbReference type="EMBL" id="RBJC01000004">
    <property type="protein sequence ID" value="RKR77391.1"/>
    <property type="molecule type" value="Genomic_DNA"/>
</dbReference>
<dbReference type="AlphaFoldDB" id="A0A420XJQ7"/>
<sequence>MQKRMASYIKKMYLFTLSCTHNDIPWATAHYYVFDEERKRLIYVTSDRTHHAQTVFKNPIVAGTIFTPTRFHASLQGIQFTGRTAMLEGDEAQLGRKLYKALYDHRLIDELPVWEISLEYIRMIDHSLGFFNSIEWRIEDEDTDLESEIEEINI</sequence>
<name>A0A420XJQ7_9PAST</name>
<dbReference type="Gene3D" id="2.30.110.10">
    <property type="entry name" value="Electron Transport, Fmn-binding Protein, Chain A"/>
    <property type="match status" value="1"/>
</dbReference>
<comment type="caution">
    <text evidence="1">The sequence shown here is derived from an EMBL/GenBank/DDBJ whole genome shotgun (WGS) entry which is preliminary data.</text>
</comment>
<dbReference type="Proteomes" id="UP000280099">
    <property type="component" value="Unassembled WGS sequence"/>
</dbReference>
<evidence type="ECO:0000313" key="1">
    <source>
        <dbReference type="EMBL" id="RKR77391.1"/>
    </source>
</evidence>
<proteinExistence type="predicted"/>
<dbReference type="InterPro" id="IPR011194">
    <property type="entry name" value="UPF0306"/>
</dbReference>
<accession>A0A420XJQ7</accession>